<organism evidence="1 2">
    <name type="scientific">Deinococcus ruber</name>
    <dbReference type="NCBI Taxonomy" id="1848197"/>
    <lineage>
        <taxon>Bacteria</taxon>
        <taxon>Thermotogati</taxon>
        <taxon>Deinococcota</taxon>
        <taxon>Deinococci</taxon>
        <taxon>Deinococcales</taxon>
        <taxon>Deinococcaceae</taxon>
        <taxon>Deinococcus</taxon>
    </lineage>
</organism>
<dbReference type="AlphaFoldDB" id="A0A918CMF9"/>
<reference evidence="1" key="1">
    <citation type="journal article" date="2014" name="Int. J. Syst. Evol. Microbiol.">
        <title>Complete genome sequence of Corynebacterium casei LMG S-19264T (=DSM 44701T), isolated from a smear-ripened cheese.</title>
        <authorList>
            <consortium name="US DOE Joint Genome Institute (JGI-PGF)"/>
            <person name="Walter F."/>
            <person name="Albersmeier A."/>
            <person name="Kalinowski J."/>
            <person name="Ruckert C."/>
        </authorList>
    </citation>
    <scope>NUCLEOTIDE SEQUENCE</scope>
    <source>
        <strain evidence="1">JCM 31311</strain>
    </source>
</reference>
<evidence type="ECO:0000313" key="2">
    <source>
        <dbReference type="Proteomes" id="UP000603865"/>
    </source>
</evidence>
<name>A0A918CMF9_9DEIO</name>
<gene>
    <name evidence="1" type="ORF">GCM10008957_47520</name>
</gene>
<keyword evidence="2" id="KW-1185">Reference proteome</keyword>
<accession>A0A918CMF9</accession>
<dbReference type="RefSeq" id="WP_189093007.1">
    <property type="nucleotide sequence ID" value="NZ_BMQL01000052.1"/>
</dbReference>
<sequence>MTYNFKKLHQAQSFTAWLMTKGISFGFSVDGRFHSVFVEALDDEKEDRAIAGHAIACGAYL</sequence>
<evidence type="ECO:0000313" key="1">
    <source>
        <dbReference type="EMBL" id="GGR31331.1"/>
    </source>
</evidence>
<protein>
    <submittedName>
        <fullName evidence="1">Uncharacterized protein</fullName>
    </submittedName>
</protein>
<proteinExistence type="predicted"/>
<comment type="caution">
    <text evidence="1">The sequence shown here is derived from an EMBL/GenBank/DDBJ whole genome shotgun (WGS) entry which is preliminary data.</text>
</comment>
<reference evidence="1" key="2">
    <citation type="submission" date="2020-09" db="EMBL/GenBank/DDBJ databases">
        <authorList>
            <person name="Sun Q."/>
            <person name="Ohkuma M."/>
        </authorList>
    </citation>
    <scope>NUCLEOTIDE SEQUENCE</scope>
    <source>
        <strain evidence="1">JCM 31311</strain>
    </source>
</reference>
<dbReference type="Proteomes" id="UP000603865">
    <property type="component" value="Unassembled WGS sequence"/>
</dbReference>
<dbReference type="EMBL" id="BMQL01000052">
    <property type="protein sequence ID" value="GGR31331.1"/>
    <property type="molecule type" value="Genomic_DNA"/>
</dbReference>